<protein>
    <recommendedName>
        <fullName evidence="1">Cupin type-1 domain-containing protein</fullName>
    </recommendedName>
</protein>
<dbReference type="InterPro" id="IPR052538">
    <property type="entry name" value="Flavonoid_dioxygenase-like"/>
</dbReference>
<dbReference type="Pfam" id="PF00190">
    <property type="entry name" value="Cupin_1"/>
    <property type="match status" value="1"/>
</dbReference>
<evidence type="ECO:0000259" key="1">
    <source>
        <dbReference type="Pfam" id="PF00190"/>
    </source>
</evidence>
<dbReference type="PANTHER" id="PTHR43346:SF1">
    <property type="entry name" value="QUERCETIN 2,3-DIOXYGENASE-RELATED"/>
    <property type="match status" value="1"/>
</dbReference>
<keyword evidence="2" id="KW-0614">Plasmid</keyword>
<dbReference type="CDD" id="cd02208">
    <property type="entry name" value="cupin_RmlC-like"/>
    <property type="match status" value="1"/>
</dbReference>
<dbReference type="Proteomes" id="UP000002190">
    <property type="component" value="Plasmid pBC201"/>
</dbReference>
<dbReference type="SUPFAM" id="SSF51182">
    <property type="entry name" value="RmlC-like cupins"/>
    <property type="match status" value="2"/>
</dbReference>
<dbReference type="Gene3D" id="2.60.120.10">
    <property type="entry name" value="Jelly Rolls"/>
    <property type="match status" value="2"/>
</dbReference>
<reference evidence="3" key="1">
    <citation type="submission" date="2010-04" db="EMBL/GenBank/DDBJ databases">
        <title>Complete sequence of plasmid 1 of Burkholderia sp. CCGE1002.</title>
        <authorList>
            <consortium name="US DOE Joint Genome Institute"/>
            <person name="Lucas S."/>
            <person name="Copeland A."/>
            <person name="Lapidus A."/>
            <person name="Cheng J.-F."/>
            <person name="Bruce D."/>
            <person name="Goodwin L."/>
            <person name="Pitluck S."/>
            <person name="Chertkov O."/>
            <person name="Detter J.C."/>
            <person name="Han C."/>
            <person name="Tapia R."/>
            <person name="Land M."/>
            <person name="Hauser L."/>
            <person name="Kyrpides N."/>
            <person name="Ovchinnikova G."/>
            <person name="Martinez-Romero E."/>
            <person name="Hernandez M.A.R."/>
            <person name="Tiedje J.M."/>
            <person name="Woyke T."/>
        </authorList>
    </citation>
    <scope>NUCLEOTIDE SEQUENCE [LARGE SCALE GENOMIC DNA]</scope>
    <source>
        <strain evidence="3">CCGE1002</strain>
        <plasmid evidence="3">pBC201</plasmid>
    </source>
</reference>
<accession>D5WNI5</accession>
<dbReference type="EMBL" id="CP002016">
    <property type="protein sequence ID" value="ADG20864.1"/>
    <property type="molecule type" value="Genomic_DNA"/>
</dbReference>
<dbReference type="HOGENOM" id="CLU_798499_0_0_4"/>
<dbReference type="KEGG" id="bge:BC1002_7114"/>
<name>D5WNI5_PARAM</name>
<dbReference type="AlphaFoldDB" id="D5WNI5"/>
<evidence type="ECO:0000313" key="3">
    <source>
        <dbReference type="Proteomes" id="UP000002190"/>
    </source>
</evidence>
<dbReference type="RefSeq" id="WP_013094640.1">
    <property type="nucleotide sequence ID" value="NC_014120.1"/>
</dbReference>
<geneLocation type="plasmid" evidence="2 3">
    <name>pBC201</name>
</geneLocation>
<sequence>MNNSPQVNIKHLRDFVTDVSAANGSGFDRKEIQWEGISDPPLIVEVLSIAPGKQTDPIYYADQVELVICWRGRGTVSVEMQQSDGPGWEPRVVDAPDSAGIRIAPGDTLVLPKYALHSFTALAEERKTVQHPFPKAGQNPLLWSVEKLVLLLVRMPDMRGILPNGGVQNKDEPNSKIGSFSNGYPQVLSGDALTSYKRAIPDYLGFERDPALICVRSKIWGKEGLVAGGATDFAKPVFHFTAYTFIPSQENPEHFHPKSVELVLCWQGRADMTVRPSLNPDAAGNAKWYDAYERRELMEGDLVLVPKGALHWYATSGNEDLVLLALQTPHPVLHVLEDDSPGSTLDA</sequence>
<dbReference type="GeneID" id="301098071"/>
<dbReference type="InterPro" id="IPR011051">
    <property type="entry name" value="RmlC_Cupin_sf"/>
</dbReference>
<feature type="domain" description="Cupin type-1" evidence="1">
    <location>
        <begin position="252"/>
        <end position="330"/>
    </location>
</feature>
<dbReference type="PANTHER" id="PTHR43346">
    <property type="entry name" value="LIGAND BINDING DOMAIN PROTEIN, PUTATIVE (AFU_ORTHOLOGUE AFUA_6G14370)-RELATED"/>
    <property type="match status" value="1"/>
</dbReference>
<dbReference type="InterPro" id="IPR006045">
    <property type="entry name" value="Cupin_1"/>
</dbReference>
<evidence type="ECO:0000313" key="2">
    <source>
        <dbReference type="EMBL" id="ADG20864.1"/>
    </source>
</evidence>
<gene>
    <name evidence="2" type="ordered locus">BC1002_7114</name>
</gene>
<reference evidence="2 3" key="2">
    <citation type="journal article" date="2012" name="J. Bacteriol.">
        <title>Genome Sequences of Burkholderia sp. Strains CCGE1002 and H160, Isolated from Legume Nodules in Mexico and Brazil.</title>
        <authorList>
            <person name="Ormeno-Orrillo E."/>
            <person name="Rogel M.A."/>
            <person name="Chueire L.M."/>
            <person name="Tiedje J.M."/>
            <person name="Martinez-Romero E."/>
            <person name="Hungria M."/>
        </authorList>
    </citation>
    <scope>NUCLEOTIDE SEQUENCE [LARGE SCALE GENOMIC DNA]</scope>
    <source>
        <strain evidence="2 3">CCGE1002</strain>
        <plasmid evidence="3">pBC201</plasmid>
    </source>
</reference>
<dbReference type="InterPro" id="IPR014710">
    <property type="entry name" value="RmlC-like_jellyroll"/>
</dbReference>
<organism evidence="2 3">
    <name type="scientific">Paraburkholderia atlantica</name>
    <dbReference type="NCBI Taxonomy" id="2654982"/>
    <lineage>
        <taxon>Bacteria</taxon>
        <taxon>Pseudomonadati</taxon>
        <taxon>Pseudomonadota</taxon>
        <taxon>Betaproteobacteria</taxon>
        <taxon>Burkholderiales</taxon>
        <taxon>Burkholderiaceae</taxon>
        <taxon>Paraburkholderia</taxon>
    </lineage>
</organism>
<proteinExistence type="predicted"/>